<dbReference type="InterPro" id="IPR041451">
    <property type="entry name" value="RecD2_SH13"/>
</dbReference>
<dbReference type="EMBL" id="BBSI01000034">
    <property type="protein sequence ID" value="GAM81115.1"/>
    <property type="molecule type" value="Genomic_DNA"/>
</dbReference>
<dbReference type="RefSeq" id="WP_025016974.1">
    <property type="nucleotide sequence ID" value="NZ_BAABQR010000007.1"/>
</dbReference>
<sequence length="834" mass="92961">MIEKTYFTGSIEAIFFSNPSNFYKVLLIEIDETNAEYDDFEIVVNGTIGDVVEGDSYTFYGQLTQHPKYGEQLQVSQYEKAVPTSGAGLVKYFSSDKFPGIGKKTAEKIVETFPENTVDSILEAPEKLDGLLTIARKNSFIKRLRENHGMEKVLTKLAEYGLPSKITFQIYELYKEETIEKIEENPYQLVEDVKGVGFKTADKIASSLGIEADSPNRFRAALMHEVNTHSQSTGDTYIEAKNLLEMTIDLLEEARNVEVNPSAVAEEINGLIVDGKVQQEGTKIFENSLYFAEDGIRKSLTALTNRSGKDFADEKLLTVLAEVERDLEITYDDLQKQAIISAMNQQFFILTGGPGTGKTTIINGFIETYARIHQLDLDPDHYNDDVFPILLAAPTGRASRRMNELTGLPAATIHRHLGLGQDEAEDALGNELSGALLIVDEFSMVDTWLANKLFQAIPGSMKVLLVGDADQLPSVGPGQIFADLLKIPEIPSVKLDKIFRQGDDSTITDLAHHIKDGQLPSDFTAKKPDRSYFEVSANFVPQMVEQIASAWQKRGNNPFELQILAPMYKGMAGINAMNVLLQNLFNPLNDRLEFALGDMKFREGDKVLHLVNDAEANVFNGDLGQIVELIAAKYTDSKQDELVMDFDGQELTYPRAEWYKITLAYAMSIHKSQGSEFSTVIVPMVSSYSRMLERNLLYTAITRAKQSLILLGEERAFAQAVAREGANRKTYLIERFMGENPAAKNLSVEIVSEKVTDKKEISDKEKKPAAPVELQGQIRSVSKKMPAQVEEISLFEDEEIETLDKGSLTEALILSGNFDPLIGLTQQDFAIFNK</sequence>
<dbReference type="AlphaFoldDB" id="A0A0B8QM52"/>
<dbReference type="GO" id="GO:0009338">
    <property type="term" value="C:exodeoxyribonuclease V complex"/>
    <property type="evidence" value="ECO:0007669"/>
    <property type="project" value="TreeGrafter"/>
</dbReference>
<evidence type="ECO:0000256" key="2">
    <source>
        <dbReference type="ARBA" id="ARBA00022840"/>
    </source>
</evidence>
<dbReference type="EC" id="5.6.2.3" evidence="3"/>
<protein>
    <recommendedName>
        <fullName evidence="3">ATP-dependent RecD2 DNA helicase</fullName>
        <ecNumber evidence="3">5.6.2.3</ecNumber>
    </recommendedName>
    <alternativeName>
        <fullName evidence="3">DNA 5'-3' helicase subunit RecD2</fullName>
    </alternativeName>
</protein>
<keyword evidence="2 3" id="KW-0067">ATP-binding</keyword>
<dbReference type="Gene3D" id="1.10.10.2220">
    <property type="match status" value="1"/>
</dbReference>
<dbReference type="PATRIC" id="fig|1360.96.peg.543"/>
<dbReference type="Gene3D" id="3.40.50.300">
    <property type="entry name" value="P-loop containing nucleotide triphosphate hydrolases"/>
    <property type="match status" value="2"/>
</dbReference>
<keyword evidence="1 3" id="KW-0547">Nucleotide-binding</keyword>
<dbReference type="CDD" id="cd18809">
    <property type="entry name" value="SF1_C_RecD"/>
    <property type="match status" value="1"/>
</dbReference>
<dbReference type="Pfam" id="PF13245">
    <property type="entry name" value="AAA_19"/>
    <property type="match status" value="1"/>
</dbReference>
<dbReference type="GO" id="GO:0005524">
    <property type="term" value="F:ATP binding"/>
    <property type="evidence" value="ECO:0007669"/>
    <property type="project" value="UniProtKB-UniRule"/>
</dbReference>
<dbReference type="PANTHER" id="PTHR43788:SF6">
    <property type="entry name" value="DNA HELICASE B"/>
    <property type="match status" value="1"/>
</dbReference>
<evidence type="ECO:0000256" key="3">
    <source>
        <dbReference type="HAMAP-Rule" id="MF_01488"/>
    </source>
</evidence>
<proteinExistence type="inferred from homology"/>
<dbReference type="InterPro" id="IPR027417">
    <property type="entry name" value="P-loop_NTPase"/>
</dbReference>
<organism evidence="4 5">
    <name type="scientific">Lactococcus lactis subsp. lactis</name>
    <name type="common">Streptococcus lactis</name>
    <dbReference type="NCBI Taxonomy" id="1360"/>
    <lineage>
        <taxon>Bacteria</taxon>
        <taxon>Bacillati</taxon>
        <taxon>Bacillota</taxon>
        <taxon>Bacilli</taxon>
        <taxon>Lactobacillales</taxon>
        <taxon>Streptococcaceae</taxon>
        <taxon>Lactococcus</taxon>
    </lineage>
</organism>
<keyword evidence="3" id="KW-0238">DNA-binding</keyword>
<dbReference type="Pfam" id="PF18335">
    <property type="entry name" value="SH3_13"/>
    <property type="match status" value="1"/>
</dbReference>
<keyword evidence="3" id="KW-0413">Isomerase</keyword>
<comment type="catalytic activity">
    <reaction evidence="3">
        <text>ATP + H2O = ADP + phosphate + H(+)</text>
        <dbReference type="Rhea" id="RHEA:13065"/>
        <dbReference type="ChEBI" id="CHEBI:15377"/>
        <dbReference type="ChEBI" id="CHEBI:15378"/>
        <dbReference type="ChEBI" id="CHEBI:30616"/>
        <dbReference type="ChEBI" id="CHEBI:43474"/>
        <dbReference type="ChEBI" id="CHEBI:456216"/>
        <dbReference type="EC" id="5.6.2.3"/>
    </reaction>
</comment>
<keyword evidence="4" id="KW-0269">Exonuclease</keyword>
<dbReference type="GO" id="GO:0003677">
    <property type="term" value="F:DNA binding"/>
    <property type="evidence" value="ECO:0007669"/>
    <property type="project" value="UniProtKB-UniRule"/>
</dbReference>
<dbReference type="InterPro" id="IPR055446">
    <property type="entry name" value="RecD2_N_OB"/>
</dbReference>
<dbReference type="CDD" id="cd17933">
    <property type="entry name" value="DEXSc_RecD-like"/>
    <property type="match status" value="1"/>
</dbReference>
<dbReference type="PANTHER" id="PTHR43788">
    <property type="entry name" value="DNA2/NAM7 HELICASE FAMILY MEMBER"/>
    <property type="match status" value="1"/>
</dbReference>
<dbReference type="InterPro" id="IPR027785">
    <property type="entry name" value="UvrD-like_helicase_C"/>
</dbReference>
<evidence type="ECO:0000313" key="5">
    <source>
        <dbReference type="Proteomes" id="UP000031847"/>
    </source>
</evidence>
<comment type="function">
    <text evidence="3">DNA-dependent ATPase and ATP-dependent 5'-3' DNA helicase. Has no activity on blunt DNA or DNA with 3'-overhangs, requires at least 10 bases of 5'-ssDNA for helicase activity.</text>
</comment>
<dbReference type="InterPro" id="IPR006345">
    <property type="entry name" value="RecD2"/>
</dbReference>
<dbReference type="InterPro" id="IPR003583">
    <property type="entry name" value="Hlx-hairpin-Hlx_DNA-bd_motif"/>
</dbReference>
<dbReference type="NCBIfam" id="TIGR01448">
    <property type="entry name" value="recD_rel"/>
    <property type="match status" value="1"/>
</dbReference>
<dbReference type="Pfam" id="PF14490">
    <property type="entry name" value="HHH_RecD2"/>
    <property type="match status" value="1"/>
</dbReference>
<dbReference type="GO" id="GO:0004527">
    <property type="term" value="F:exonuclease activity"/>
    <property type="evidence" value="ECO:0007669"/>
    <property type="project" value="UniProtKB-KW"/>
</dbReference>
<keyword evidence="3" id="KW-0378">Hydrolase</keyword>
<keyword evidence="4" id="KW-0540">Nuclease</keyword>
<name>A0A0B8QM52_LACLL</name>
<dbReference type="Pfam" id="PF13538">
    <property type="entry name" value="UvrD_C_2"/>
    <property type="match status" value="1"/>
</dbReference>
<comment type="caution">
    <text evidence="4">The sequence shown here is derived from an EMBL/GenBank/DDBJ whole genome shotgun (WGS) entry which is preliminary data.</text>
</comment>
<gene>
    <name evidence="3" type="primary">recD2</name>
    <name evidence="4" type="ORF">JCM5805K_2233</name>
</gene>
<evidence type="ECO:0000256" key="1">
    <source>
        <dbReference type="ARBA" id="ARBA00022741"/>
    </source>
</evidence>
<comment type="similarity">
    <text evidence="3">Belongs to the RecD family. RecD2 subfamily.</text>
</comment>
<dbReference type="GO" id="GO:0017116">
    <property type="term" value="F:single-stranded DNA helicase activity"/>
    <property type="evidence" value="ECO:0007669"/>
    <property type="project" value="TreeGrafter"/>
</dbReference>
<dbReference type="GO" id="GO:0006310">
    <property type="term" value="P:DNA recombination"/>
    <property type="evidence" value="ECO:0007669"/>
    <property type="project" value="InterPro"/>
</dbReference>
<dbReference type="InterPro" id="IPR050534">
    <property type="entry name" value="Coronavir_polyprotein_1ab"/>
</dbReference>
<dbReference type="Proteomes" id="UP000031847">
    <property type="component" value="Unassembled WGS sequence"/>
</dbReference>
<dbReference type="GO" id="GO:0043139">
    <property type="term" value="F:5'-3' DNA helicase activity"/>
    <property type="evidence" value="ECO:0007669"/>
    <property type="project" value="UniProtKB-UniRule"/>
</dbReference>
<dbReference type="HAMAP" id="MF_01488">
    <property type="entry name" value="RecD2"/>
    <property type="match status" value="1"/>
</dbReference>
<accession>A0A0B8QM52</accession>
<dbReference type="GO" id="GO:0016887">
    <property type="term" value="F:ATP hydrolysis activity"/>
    <property type="evidence" value="ECO:0007669"/>
    <property type="project" value="RHEA"/>
</dbReference>
<reference evidence="4 5" key="1">
    <citation type="submission" date="2015-01" db="EMBL/GenBank/DDBJ databases">
        <title>Lactococcus lactis subsp.lactis JCM 5805 whole genome shotgun sequence.</title>
        <authorList>
            <person name="Fujii T."/>
            <person name="Tomita Y."/>
            <person name="Ikushima S."/>
            <person name="Fujiwara D."/>
        </authorList>
    </citation>
    <scope>NUCLEOTIDE SEQUENCE [LARGE SCALE GENOMIC DNA]</scope>
    <source>
        <strain evidence="4 5">JCM 5805</strain>
    </source>
</reference>
<dbReference type="InterPro" id="IPR029493">
    <property type="entry name" value="RecD2-like_HHH"/>
</dbReference>
<dbReference type="SMART" id="SM00278">
    <property type="entry name" value="HhH1"/>
    <property type="match status" value="2"/>
</dbReference>
<dbReference type="Pfam" id="PF23139">
    <property type="entry name" value="OB_YrrC"/>
    <property type="match status" value="1"/>
</dbReference>
<keyword evidence="3 4" id="KW-0347">Helicase</keyword>
<evidence type="ECO:0000313" key="4">
    <source>
        <dbReference type="EMBL" id="GAM81115.1"/>
    </source>
</evidence>
<dbReference type="SUPFAM" id="SSF52540">
    <property type="entry name" value="P-loop containing nucleoside triphosphate hydrolases"/>
    <property type="match status" value="2"/>
</dbReference>
<feature type="binding site" evidence="3">
    <location>
        <begin position="355"/>
        <end position="359"/>
    </location>
    <ligand>
        <name>ATP</name>
        <dbReference type="ChEBI" id="CHEBI:30616"/>
    </ligand>
</feature>
<dbReference type="Gene3D" id="2.30.30.940">
    <property type="match status" value="1"/>
</dbReference>
<dbReference type="GO" id="GO:0006281">
    <property type="term" value="P:DNA repair"/>
    <property type="evidence" value="ECO:0007669"/>
    <property type="project" value="InterPro"/>
</dbReference>